<comment type="caution">
    <text evidence="2">The sequence shown here is derived from an EMBL/GenBank/DDBJ whole genome shotgun (WGS) entry which is preliminary data.</text>
</comment>
<protein>
    <recommendedName>
        <fullName evidence="1">Peptidase S26 domain-containing protein</fullName>
    </recommendedName>
</protein>
<feature type="domain" description="Peptidase S26" evidence="1">
    <location>
        <begin position="35"/>
        <end position="178"/>
    </location>
</feature>
<evidence type="ECO:0000313" key="2">
    <source>
        <dbReference type="EMBL" id="GGD76931.1"/>
    </source>
</evidence>
<dbReference type="SUPFAM" id="SSF51306">
    <property type="entry name" value="LexA/Signal peptidase"/>
    <property type="match status" value="1"/>
</dbReference>
<dbReference type="EMBL" id="BMIP01000007">
    <property type="protein sequence ID" value="GGD76931.1"/>
    <property type="molecule type" value="Genomic_DNA"/>
</dbReference>
<dbReference type="Gene3D" id="2.10.109.10">
    <property type="entry name" value="Umud Fragment, subunit A"/>
    <property type="match status" value="1"/>
</dbReference>
<accession>A0A917DXU0</accession>
<reference evidence="2" key="1">
    <citation type="journal article" date="2014" name="Int. J. Syst. Evol. Microbiol.">
        <title>Complete genome sequence of Corynebacterium casei LMG S-19264T (=DSM 44701T), isolated from a smear-ripened cheese.</title>
        <authorList>
            <consortium name="US DOE Joint Genome Institute (JGI-PGF)"/>
            <person name="Walter F."/>
            <person name="Albersmeier A."/>
            <person name="Kalinowski J."/>
            <person name="Ruckert C."/>
        </authorList>
    </citation>
    <scope>NUCLEOTIDE SEQUENCE</scope>
    <source>
        <strain evidence="2">CGMCC 1.15360</strain>
    </source>
</reference>
<gene>
    <name evidence="2" type="ORF">GCM10010990_28300</name>
</gene>
<name>A0A917DXU0_9SPHN</name>
<evidence type="ECO:0000313" key="3">
    <source>
        <dbReference type="Proteomes" id="UP000612349"/>
    </source>
</evidence>
<dbReference type="AlphaFoldDB" id="A0A917DXU0"/>
<dbReference type="GO" id="GO:0004252">
    <property type="term" value="F:serine-type endopeptidase activity"/>
    <property type="evidence" value="ECO:0007669"/>
    <property type="project" value="InterPro"/>
</dbReference>
<dbReference type="Pfam" id="PF10502">
    <property type="entry name" value="Peptidase_S26"/>
    <property type="match status" value="1"/>
</dbReference>
<evidence type="ECO:0000259" key="1">
    <source>
        <dbReference type="Pfam" id="PF10502"/>
    </source>
</evidence>
<dbReference type="Proteomes" id="UP000612349">
    <property type="component" value="Unassembled WGS sequence"/>
</dbReference>
<organism evidence="2 3">
    <name type="scientific">Croceicoccus mobilis</name>
    <dbReference type="NCBI Taxonomy" id="1703339"/>
    <lineage>
        <taxon>Bacteria</taxon>
        <taxon>Pseudomonadati</taxon>
        <taxon>Pseudomonadota</taxon>
        <taxon>Alphaproteobacteria</taxon>
        <taxon>Sphingomonadales</taxon>
        <taxon>Erythrobacteraceae</taxon>
        <taxon>Croceicoccus</taxon>
    </lineage>
</organism>
<keyword evidence="3" id="KW-1185">Reference proteome</keyword>
<dbReference type="InterPro" id="IPR019533">
    <property type="entry name" value="Peptidase_S26"/>
</dbReference>
<sequence>MPHADRHLPRLRPRPRARRIWPRLALLAGLGAATLALTSLHGFAQSHALMINASPSLPHWAIWLEKDAAPTRGRIVLFAPPPSDLLTAHFGERPQPFGKRVLGMPGDLVTRQGRTFAVNGEIVATAKPRSRKGEVLALGPTGTIPDGCYYVGTDHPDSFDSRYAAIGWICKNRILGVGRPIL</sequence>
<dbReference type="RefSeq" id="WP_066769076.1">
    <property type="nucleotide sequence ID" value="NZ_BMIP01000007.1"/>
</dbReference>
<proteinExistence type="predicted"/>
<dbReference type="GO" id="GO:0006465">
    <property type="term" value="P:signal peptide processing"/>
    <property type="evidence" value="ECO:0007669"/>
    <property type="project" value="InterPro"/>
</dbReference>
<dbReference type="InterPro" id="IPR036286">
    <property type="entry name" value="LexA/Signal_pep-like_sf"/>
</dbReference>
<reference evidence="2" key="2">
    <citation type="submission" date="2020-09" db="EMBL/GenBank/DDBJ databases">
        <authorList>
            <person name="Sun Q."/>
            <person name="Zhou Y."/>
        </authorList>
    </citation>
    <scope>NUCLEOTIDE SEQUENCE</scope>
    <source>
        <strain evidence="2">CGMCC 1.15360</strain>
    </source>
</reference>